<dbReference type="InterPro" id="IPR002514">
    <property type="entry name" value="Transposase_8"/>
</dbReference>
<dbReference type="AlphaFoldDB" id="A0A174D3G1"/>
<name>A0A174D3G1_9FIRM</name>
<dbReference type="InterPro" id="IPR009057">
    <property type="entry name" value="Homeodomain-like_sf"/>
</dbReference>
<gene>
    <name evidence="1" type="ORF">ERS852407_02145</name>
</gene>
<evidence type="ECO:0000313" key="1">
    <source>
        <dbReference type="EMBL" id="CUO20262.1"/>
    </source>
</evidence>
<dbReference type="GO" id="GO:0003677">
    <property type="term" value="F:DNA binding"/>
    <property type="evidence" value="ECO:0007669"/>
    <property type="project" value="InterPro"/>
</dbReference>
<evidence type="ECO:0008006" key="3">
    <source>
        <dbReference type="Google" id="ProtNLM"/>
    </source>
</evidence>
<dbReference type="GO" id="GO:0006313">
    <property type="term" value="P:DNA transposition"/>
    <property type="evidence" value="ECO:0007669"/>
    <property type="project" value="InterPro"/>
</dbReference>
<reference evidence="1 2" key="1">
    <citation type="submission" date="2015-09" db="EMBL/GenBank/DDBJ databases">
        <authorList>
            <consortium name="Pathogen Informatics"/>
        </authorList>
    </citation>
    <scope>NUCLEOTIDE SEQUENCE [LARGE SCALE GENOMIC DNA]</scope>
    <source>
        <strain evidence="1 2">2789STDY5608850</strain>
    </source>
</reference>
<dbReference type="GO" id="GO:0004803">
    <property type="term" value="F:transposase activity"/>
    <property type="evidence" value="ECO:0007669"/>
    <property type="project" value="InterPro"/>
</dbReference>
<dbReference type="EMBL" id="CYZE01000004">
    <property type="protein sequence ID" value="CUO20262.1"/>
    <property type="molecule type" value="Genomic_DNA"/>
</dbReference>
<dbReference type="RefSeq" id="WP_055654857.1">
    <property type="nucleotide sequence ID" value="NZ_CABIXC010000004.1"/>
</dbReference>
<proteinExistence type="predicted"/>
<dbReference type="SUPFAM" id="SSF46689">
    <property type="entry name" value="Homeodomain-like"/>
    <property type="match status" value="1"/>
</dbReference>
<evidence type="ECO:0000313" key="2">
    <source>
        <dbReference type="Proteomes" id="UP000095651"/>
    </source>
</evidence>
<accession>A0A174D3G1</accession>
<protein>
    <recommendedName>
        <fullName evidence="3">Transposase</fullName>
    </recommendedName>
</protein>
<dbReference type="NCBIfam" id="NF047593">
    <property type="entry name" value="IS66_ISAeme5_TnpA"/>
    <property type="match status" value="1"/>
</dbReference>
<dbReference type="Pfam" id="PF01527">
    <property type="entry name" value="HTH_Tnp_1"/>
    <property type="match status" value="1"/>
</dbReference>
<sequence>MSSYNARVPADQQLQLIMECRNSGLSDYQWCKEHGIHPGTFYNWVSRLKRKACCEIPESISKAEPSPTPAPAQEVVRLNVHSKAANPELMLLCQSAPANRTCIADISASIEISLGNATIRIANGTDLAILDRILSLVKGTGC</sequence>
<dbReference type="Proteomes" id="UP000095651">
    <property type="component" value="Unassembled WGS sequence"/>
</dbReference>
<organism evidence="1 2">
    <name type="scientific">Hungatella hathewayi</name>
    <dbReference type="NCBI Taxonomy" id="154046"/>
    <lineage>
        <taxon>Bacteria</taxon>
        <taxon>Bacillati</taxon>
        <taxon>Bacillota</taxon>
        <taxon>Clostridia</taxon>
        <taxon>Lachnospirales</taxon>
        <taxon>Lachnospiraceae</taxon>
        <taxon>Hungatella</taxon>
    </lineage>
</organism>